<dbReference type="InterPro" id="IPR027417">
    <property type="entry name" value="P-loop_NTPase"/>
</dbReference>
<proteinExistence type="predicted"/>
<dbReference type="KEGG" id="mcys:MCB1EB_2173"/>
<dbReference type="SUPFAM" id="SSF52540">
    <property type="entry name" value="P-loop containing nucleoside triphosphate hydrolases"/>
    <property type="match status" value="1"/>
</dbReference>
<feature type="domain" description="Hda lid" evidence="2">
    <location>
        <begin position="161"/>
        <end position="225"/>
    </location>
</feature>
<dbReference type="Gene3D" id="3.40.50.300">
    <property type="entry name" value="P-loop containing nucleotide triphosphate hydrolases"/>
    <property type="match status" value="1"/>
</dbReference>
<dbReference type="PANTHER" id="PTHR30050:SF5">
    <property type="entry name" value="DNAA REGULATORY INACTIVATOR HDA"/>
    <property type="match status" value="1"/>
</dbReference>
<dbReference type="GO" id="GO:0032297">
    <property type="term" value="P:negative regulation of DNA-templated DNA replication initiation"/>
    <property type="evidence" value="ECO:0007669"/>
    <property type="project" value="InterPro"/>
</dbReference>
<dbReference type="EMBL" id="AP018150">
    <property type="protein sequence ID" value="BBE10334.1"/>
    <property type="molecule type" value="Genomic_DNA"/>
</dbReference>
<reference evidence="3 4" key="1">
    <citation type="journal article" date="2018" name="Microbes Environ.">
        <title>Comparative Genomic Insights into Endofungal Lifestyles of Two Bacterial Endosymbionts, Mycoavidus cysteinexigens and Burkholderia rhizoxinica.</title>
        <authorList>
            <person name="Sharmin D."/>
            <person name="Guo Y."/>
            <person name="Nishizawa T."/>
            <person name="Ohshima S."/>
            <person name="Sato Y."/>
            <person name="Takashima Y."/>
            <person name="Narisawa K."/>
            <person name="Ohta H."/>
        </authorList>
    </citation>
    <scope>NUCLEOTIDE SEQUENCE [LARGE SCALE GENOMIC DNA]</scope>
    <source>
        <strain evidence="3 4">B1-EB</strain>
    </source>
</reference>
<protein>
    <submittedName>
        <fullName evidence="3">DnaA regulatory inactivator Hda</fullName>
    </submittedName>
</protein>
<gene>
    <name evidence="3" type="ORF">MCB1EB_2173</name>
</gene>
<dbReference type="Proteomes" id="UP000282597">
    <property type="component" value="Chromosome"/>
</dbReference>
<dbReference type="NCBIfam" id="TIGR03420">
    <property type="entry name" value="DnaA_homol_Hda"/>
    <property type="match status" value="1"/>
</dbReference>
<dbReference type="GO" id="GO:0005886">
    <property type="term" value="C:plasma membrane"/>
    <property type="evidence" value="ECO:0007669"/>
    <property type="project" value="TreeGrafter"/>
</dbReference>
<organism evidence="3 4">
    <name type="scientific">Mycoavidus cysteinexigens</name>
    <dbReference type="NCBI Taxonomy" id="1553431"/>
    <lineage>
        <taxon>Bacteria</taxon>
        <taxon>Pseudomonadati</taxon>
        <taxon>Pseudomonadota</taxon>
        <taxon>Betaproteobacteria</taxon>
        <taxon>Burkholderiales</taxon>
        <taxon>Burkholderiaceae</taxon>
        <taxon>Mycoavidus</taxon>
    </lineage>
</organism>
<dbReference type="Pfam" id="PF22688">
    <property type="entry name" value="Hda_lid"/>
    <property type="match status" value="1"/>
</dbReference>
<dbReference type="InterPro" id="IPR013317">
    <property type="entry name" value="DnaA_dom"/>
</dbReference>
<dbReference type="GO" id="GO:0003688">
    <property type="term" value="F:DNA replication origin binding"/>
    <property type="evidence" value="ECO:0007669"/>
    <property type="project" value="TreeGrafter"/>
</dbReference>
<feature type="domain" description="Chromosomal replication initiator protein DnaA ATPAse" evidence="1">
    <location>
        <begin position="15"/>
        <end position="69"/>
    </location>
</feature>
<dbReference type="AlphaFoldDB" id="A0A2Z6EXZ6"/>
<dbReference type="InterPro" id="IPR055199">
    <property type="entry name" value="Hda_lid"/>
</dbReference>
<dbReference type="Gene3D" id="1.10.8.60">
    <property type="match status" value="1"/>
</dbReference>
<evidence type="ECO:0000313" key="3">
    <source>
        <dbReference type="EMBL" id="BBE10334.1"/>
    </source>
</evidence>
<sequence length="240" mass="26512">MSRQLLLDFGDPPSATFDNFITGANTELVTRLAALNEAPGNDYAAERFFYLWGEAGNGRSHLLHALCHRAGPGRARLAGPCASLAAFEFDPALALYAIDDCDMLSPIQQIAAFNLFNEIKAHPHCAFVATGQMPPRLLKVREDLRTRLGWGLVYQLMPLDDVGKMAALTRAAQARGIALAADVPPYLLAHFRRDMRTLIGLLDALDRFSLERHRPITLPLLRAMLSHQEMTTLTATPCFE</sequence>
<dbReference type="PANTHER" id="PTHR30050">
    <property type="entry name" value="CHROMOSOMAL REPLICATION INITIATOR PROTEIN DNAA"/>
    <property type="match status" value="1"/>
</dbReference>
<evidence type="ECO:0000259" key="1">
    <source>
        <dbReference type="Pfam" id="PF00308"/>
    </source>
</evidence>
<dbReference type="InterPro" id="IPR017788">
    <property type="entry name" value="Hda"/>
</dbReference>
<evidence type="ECO:0000313" key="4">
    <source>
        <dbReference type="Proteomes" id="UP000282597"/>
    </source>
</evidence>
<dbReference type="Pfam" id="PF00308">
    <property type="entry name" value="Bac_DnaA"/>
    <property type="match status" value="1"/>
</dbReference>
<dbReference type="GO" id="GO:0006270">
    <property type="term" value="P:DNA replication initiation"/>
    <property type="evidence" value="ECO:0007669"/>
    <property type="project" value="TreeGrafter"/>
</dbReference>
<accession>A0A2Z6EXZ6</accession>
<evidence type="ECO:0000259" key="2">
    <source>
        <dbReference type="Pfam" id="PF22688"/>
    </source>
</evidence>
<keyword evidence="4" id="KW-1185">Reference proteome</keyword>
<name>A0A2Z6EXZ6_9BURK</name>